<reference evidence="2 3" key="1">
    <citation type="submission" date="2019-03" db="EMBL/GenBank/DDBJ databases">
        <authorList>
            <person name="Gaulin E."/>
            <person name="Dumas B."/>
        </authorList>
    </citation>
    <scope>NUCLEOTIDE SEQUENCE [LARGE SCALE GENOMIC DNA]</scope>
    <source>
        <strain evidence="2">CBS 568.67</strain>
    </source>
</reference>
<name>A0A485L0A9_9STRA</name>
<gene>
    <name evidence="2" type="primary">Aste57867_14160</name>
    <name evidence="1" type="ORF">As57867_014109</name>
    <name evidence="2" type="ORF">ASTE57867_14160</name>
</gene>
<organism evidence="2 3">
    <name type="scientific">Aphanomyces stellatus</name>
    <dbReference type="NCBI Taxonomy" id="120398"/>
    <lineage>
        <taxon>Eukaryota</taxon>
        <taxon>Sar</taxon>
        <taxon>Stramenopiles</taxon>
        <taxon>Oomycota</taxon>
        <taxon>Saprolegniomycetes</taxon>
        <taxon>Saprolegniales</taxon>
        <taxon>Verrucalvaceae</taxon>
        <taxon>Aphanomyces</taxon>
    </lineage>
</organism>
<dbReference type="EMBL" id="VJMH01005526">
    <property type="protein sequence ID" value="KAF0694991.1"/>
    <property type="molecule type" value="Genomic_DNA"/>
</dbReference>
<evidence type="ECO:0000313" key="3">
    <source>
        <dbReference type="Proteomes" id="UP000332933"/>
    </source>
</evidence>
<dbReference type="AlphaFoldDB" id="A0A485L0A9"/>
<dbReference type="SUPFAM" id="SSF57850">
    <property type="entry name" value="RING/U-box"/>
    <property type="match status" value="1"/>
</dbReference>
<dbReference type="OrthoDB" id="78940at2759"/>
<evidence type="ECO:0000313" key="1">
    <source>
        <dbReference type="EMBL" id="KAF0694991.1"/>
    </source>
</evidence>
<proteinExistence type="predicted"/>
<keyword evidence="3" id="KW-1185">Reference proteome</keyword>
<dbReference type="Gene3D" id="1.20.120.1750">
    <property type="match status" value="1"/>
</dbReference>
<protein>
    <submittedName>
        <fullName evidence="2">Aste57867_14160 protein</fullName>
    </submittedName>
</protein>
<evidence type="ECO:0000313" key="2">
    <source>
        <dbReference type="EMBL" id="VFT90986.1"/>
    </source>
</evidence>
<reference evidence="1" key="2">
    <citation type="submission" date="2019-06" db="EMBL/GenBank/DDBJ databases">
        <title>Genomics analysis of Aphanomyces spp. identifies a new class of oomycete effector associated with host adaptation.</title>
        <authorList>
            <person name="Gaulin E."/>
        </authorList>
    </citation>
    <scope>NUCLEOTIDE SEQUENCE</scope>
    <source>
        <strain evidence="1">CBS 578.67</strain>
    </source>
</reference>
<sequence length="596" mass="67283">MSETTPLEPVAEPDSMIKAAHSTKEIIPEVTFTCQVCFDPIAATNEVTNICNDSCPGIMCPGCIASYLKVCVQSAHRGILTRLNCPICIRPLNMHRLESRTSNDDRIDSTLDRFRSRVEGACEMLCPECHEPCNMLPEPPAFEHAIDSLTCFHDETWPTAFLNAGEAVAESCLRYCNHHVAANDLLSSLEGTVNGSFQEFVHELIGHIYDAERRATLFLALMKRYPFEYTPCCSRDVCFTCKRDGHHEGEPCNAYLPAVEEMAQCPDCDLILVKGDGCSSITCFCGYHFEWEEQVAKYRLKTLTIKVLTCPSKRAAFRRVASFLRDRSFRRKYGILVVAQIPSFVLQLKLTNISPVLFYPPWSTNFRTTLNDTMRRRRHRKMTARNRQLYSDLVVSQIPSAVAQYRLVQIRMAICLAPWVTTFKAALMTHVNRRRYSALVRQVPDVVAARVKSEMRVVFQTVVASIVPEIQSRQLRRLDSLFGSAPWSTSVKSALGSWVERRRLIHKYSAVIAEIPMALALRQRQASVVAMAQDQGPRKLSNLLDSEVTAAMNQMLLTQIHRQRYQELVATGLVDGKTTETMGGKLMQRPRAMSAA</sequence>
<dbReference type="EMBL" id="CAADRA010005547">
    <property type="protein sequence ID" value="VFT90986.1"/>
    <property type="molecule type" value="Genomic_DNA"/>
</dbReference>
<dbReference type="Proteomes" id="UP000332933">
    <property type="component" value="Unassembled WGS sequence"/>
</dbReference>
<accession>A0A485L0A9</accession>